<feature type="transmembrane region" description="Helical" evidence="1">
    <location>
        <begin position="172"/>
        <end position="189"/>
    </location>
</feature>
<keyword evidence="3" id="KW-1185">Reference proteome</keyword>
<feature type="transmembrane region" description="Helical" evidence="1">
    <location>
        <begin position="252"/>
        <end position="271"/>
    </location>
</feature>
<keyword evidence="1" id="KW-0812">Transmembrane</keyword>
<accession>A0AAW1PPR3</accession>
<proteinExistence type="predicted"/>
<gene>
    <name evidence="2" type="ORF">WJX72_004706</name>
</gene>
<reference evidence="2 3" key="1">
    <citation type="journal article" date="2024" name="Nat. Commun.">
        <title>Phylogenomics reveals the evolutionary origins of lichenization in chlorophyte algae.</title>
        <authorList>
            <person name="Puginier C."/>
            <person name="Libourel C."/>
            <person name="Otte J."/>
            <person name="Skaloud P."/>
            <person name="Haon M."/>
            <person name="Grisel S."/>
            <person name="Petersen M."/>
            <person name="Berrin J.G."/>
            <person name="Delaux P.M."/>
            <person name="Dal Grande F."/>
            <person name="Keller J."/>
        </authorList>
    </citation>
    <scope>NUCLEOTIDE SEQUENCE [LARGE SCALE GENOMIC DNA]</scope>
    <source>
        <strain evidence="2 3">SAG 2043</strain>
    </source>
</reference>
<comment type="caution">
    <text evidence="2">The sequence shown here is derived from an EMBL/GenBank/DDBJ whole genome shotgun (WGS) entry which is preliminary data.</text>
</comment>
<feature type="transmembrane region" description="Helical" evidence="1">
    <location>
        <begin position="122"/>
        <end position="142"/>
    </location>
</feature>
<evidence type="ECO:0000313" key="2">
    <source>
        <dbReference type="EMBL" id="KAK9810094.1"/>
    </source>
</evidence>
<name>A0AAW1PPR3_9CHLO</name>
<keyword evidence="1" id="KW-1133">Transmembrane helix</keyword>
<protein>
    <submittedName>
        <fullName evidence="2">Uncharacterized protein</fullName>
    </submittedName>
</protein>
<feature type="transmembrane region" description="Helical" evidence="1">
    <location>
        <begin position="283"/>
        <end position="302"/>
    </location>
</feature>
<dbReference type="EMBL" id="JALJOR010000010">
    <property type="protein sequence ID" value="KAK9810094.1"/>
    <property type="molecule type" value="Genomic_DNA"/>
</dbReference>
<keyword evidence="1" id="KW-0472">Membrane</keyword>
<evidence type="ECO:0000256" key="1">
    <source>
        <dbReference type="SAM" id="Phobius"/>
    </source>
</evidence>
<organism evidence="2 3">
    <name type="scientific">[Myrmecia] bisecta</name>
    <dbReference type="NCBI Taxonomy" id="41462"/>
    <lineage>
        <taxon>Eukaryota</taxon>
        <taxon>Viridiplantae</taxon>
        <taxon>Chlorophyta</taxon>
        <taxon>core chlorophytes</taxon>
        <taxon>Trebouxiophyceae</taxon>
        <taxon>Trebouxiales</taxon>
        <taxon>Trebouxiaceae</taxon>
        <taxon>Myrmecia</taxon>
    </lineage>
</organism>
<sequence>MAGPGPGLLDWQLDPCQLDLRIRPTGLHALRDQAAAHFHAQPNLKTRLVKHLQALDKFTLGGFPGGARALLPGVLPGMLAMTLTCLTGTVPFLASYITLHYFLPLALILKASQRLEATLGHVGAFLVAGATSFLYCMLYSLWQHRRCNLSPSLIACINRGAEQFGVQISEKLALGVVILAFAAVILVPVKTPWDHPWDRLPGLGPVATADPVDDPGDASKANPVATADPVDDPGDGLHRGLLLLTYALDGEGILVAGYLFARYVLPIGILLKGCLMAKKAAGLTTKGTLLAAGAATFAYLQLANRLLPCTGSMYTHMWIFLNAWRRLYVKVPWLVPWSVRCWVWRAEDGLGMWARLSLQACAALLLAAAAVCVFRKQSNPDAVGVFRKLSVSNPDAEEVKERDWQKGHPPMPDTPFAKLARTEPIPDGWRLATVEDMQNCGQLLVDGELHPIGAAQMKAGYVDKTSVCGIYEKRPADRGVSGLVSRVLGGDMGAARAVYNPEFEGVPFVPLGNRFAKLPNDVNPPKGWRLATKKDLTYHWQLYATSLLAPGEIVALADCTAALGTDDDGPDEFLIMTPDDRDQTDQVAVLVRFTWGEHEDLRFKLLYQYVPEAVNPTLKVAATSKSSAKAASRAVTEEQLAAALAQEAAKE</sequence>
<dbReference type="AlphaFoldDB" id="A0AAW1PPR3"/>
<dbReference type="Proteomes" id="UP001489004">
    <property type="component" value="Unassembled WGS sequence"/>
</dbReference>
<evidence type="ECO:0000313" key="3">
    <source>
        <dbReference type="Proteomes" id="UP001489004"/>
    </source>
</evidence>